<keyword evidence="6" id="KW-0804">Transcription</keyword>
<evidence type="ECO:0000256" key="11">
    <source>
        <dbReference type="SAM" id="MobiDB-lite"/>
    </source>
</evidence>
<dbReference type="FunFam" id="1.10.10.60:FF:000146">
    <property type="entry name" value="WUSCHEL-related homeobox 4"/>
    <property type="match status" value="1"/>
</dbReference>
<evidence type="ECO:0000256" key="7">
    <source>
        <dbReference type="ARBA" id="ARBA00023242"/>
    </source>
</evidence>
<evidence type="ECO:0000256" key="9">
    <source>
        <dbReference type="PROSITE-ProRule" id="PRU00108"/>
    </source>
</evidence>
<evidence type="ECO:0000256" key="4">
    <source>
        <dbReference type="ARBA" id="ARBA00023125"/>
    </source>
</evidence>
<dbReference type="GO" id="GO:0003677">
    <property type="term" value="F:DNA binding"/>
    <property type="evidence" value="ECO:0007669"/>
    <property type="project" value="UniProtKB-UniRule"/>
</dbReference>
<dbReference type="SMART" id="SM00389">
    <property type="entry name" value="HOX"/>
    <property type="match status" value="1"/>
</dbReference>
<accession>A0A1E5VXX1</accession>
<evidence type="ECO:0000256" key="10">
    <source>
        <dbReference type="RuleBase" id="RU000682"/>
    </source>
</evidence>
<dbReference type="PANTHER" id="PTHR45940:SF46">
    <property type="entry name" value="WUSCHEL-RELATED HOMEOBOX 2-RELATED"/>
    <property type="match status" value="1"/>
</dbReference>
<dbReference type="PROSITE" id="PS50071">
    <property type="entry name" value="HOMEOBOX_2"/>
    <property type="match status" value="1"/>
</dbReference>
<feature type="DNA-binding region" description="Homeobox" evidence="9">
    <location>
        <begin position="28"/>
        <end position="82"/>
    </location>
</feature>
<dbReference type="PANTHER" id="PTHR45940">
    <property type="entry name" value="WUSCHEL-RELATED HOMEOBOX 1-RELATED"/>
    <property type="match status" value="1"/>
</dbReference>
<gene>
    <name evidence="13" type="ORF">BAE44_0009018</name>
</gene>
<evidence type="ECO:0000313" key="14">
    <source>
        <dbReference type="Proteomes" id="UP000095767"/>
    </source>
</evidence>
<dbReference type="Pfam" id="PF00046">
    <property type="entry name" value="Homeodomain"/>
    <property type="match status" value="1"/>
</dbReference>
<dbReference type="Proteomes" id="UP000095767">
    <property type="component" value="Unassembled WGS sequence"/>
</dbReference>
<dbReference type="InterPro" id="IPR001356">
    <property type="entry name" value="HD"/>
</dbReference>
<dbReference type="GO" id="GO:0003700">
    <property type="term" value="F:DNA-binding transcription factor activity"/>
    <property type="evidence" value="ECO:0007669"/>
    <property type="project" value="InterPro"/>
</dbReference>
<keyword evidence="14" id="KW-1185">Reference proteome</keyword>
<evidence type="ECO:0000256" key="3">
    <source>
        <dbReference type="ARBA" id="ARBA00023015"/>
    </source>
</evidence>
<keyword evidence="7 9" id="KW-0539">Nucleus</keyword>
<name>A0A1E5VXX1_9POAL</name>
<protein>
    <submittedName>
        <fullName evidence="13">Putative WUSCHEL-related homeobox 2</fullName>
    </submittedName>
</protein>
<evidence type="ECO:0000259" key="12">
    <source>
        <dbReference type="PROSITE" id="PS50071"/>
    </source>
</evidence>
<reference evidence="13 14" key="1">
    <citation type="submission" date="2016-09" db="EMBL/GenBank/DDBJ databases">
        <title>The draft genome of Dichanthelium oligosanthes: A C3 panicoid grass species.</title>
        <authorList>
            <person name="Studer A.J."/>
            <person name="Schnable J.C."/>
            <person name="Brutnell T.P."/>
        </authorList>
    </citation>
    <scope>NUCLEOTIDE SEQUENCE [LARGE SCALE GENOMIC DNA]</scope>
    <source>
        <strain evidence="14">cv. Kellogg 1175</strain>
        <tissue evidence="13">Leaf</tissue>
    </source>
</reference>
<evidence type="ECO:0000256" key="5">
    <source>
        <dbReference type="ARBA" id="ARBA00023155"/>
    </source>
</evidence>
<dbReference type="STRING" id="888268.A0A1E5VXX1"/>
<evidence type="ECO:0000256" key="6">
    <source>
        <dbReference type="ARBA" id="ARBA00023163"/>
    </source>
</evidence>
<keyword evidence="5 9" id="KW-0371">Homeobox</keyword>
<evidence type="ECO:0000313" key="13">
    <source>
        <dbReference type="EMBL" id="OEL29961.1"/>
    </source>
</evidence>
<dbReference type="GO" id="GO:0005634">
    <property type="term" value="C:nucleus"/>
    <property type="evidence" value="ECO:0007669"/>
    <property type="project" value="UniProtKB-SubCell"/>
</dbReference>
<dbReference type="AlphaFoldDB" id="A0A1E5VXX1"/>
<dbReference type="InterPro" id="IPR044555">
    <property type="entry name" value="WUSCHEL-like"/>
</dbReference>
<feature type="region of interest" description="Disordered" evidence="11">
    <location>
        <begin position="1"/>
        <end position="21"/>
    </location>
</feature>
<sequence>MPSQQGQPQPQPQQPVVAGSTRWCPTPEQLMILEEMYRGGLRTPNASQIQQITAHLACYGRIEGKNVFYWFQNHKARDRQKLRRRLCMSHHLLSCAQYYAAHQGHGFLAAPPPAPYGCSVFDQAAGQLLSPTSPTPAAAAAAAAAAAYGYYYPGTTAFAAAPATRCAGAATPPSPTQLLHYQAGGGGGGGIAAVEALGRPEYSLGKLNNFGVALDDVVMSSAAAVDMGPPGFEVAPPPVAFCRPLKTLDLFPGGLKEEQHDVA</sequence>
<evidence type="ECO:0000256" key="1">
    <source>
        <dbReference type="ARBA" id="ARBA00004123"/>
    </source>
</evidence>
<keyword evidence="3" id="KW-0805">Transcription regulation</keyword>
<dbReference type="SUPFAM" id="SSF46689">
    <property type="entry name" value="Homeodomain-like"/>
    <property type="match status" value="1"/>
</dbReference>
<organism evidence="13 14">
    <name type="scientific">Dichanthelium oligosanthes</name>
    <dbReference type="NCBI Taxonomy" id="888268"/>
    <lineage>
        <taxon>Eukaryota</taxon>
        <taxon>Viridiplantae</taxon>
        <taxon>Streptophyta</taxon>
        <taxon>Embryophyta</taxon>
        <taxon>Tracheophyta</taxon>
        <taxon>Spermatophyta</taxon>
        <taxon>Magnoliopsida</taxon>
        <taxon>Liliopsida</taxon>
        <taxon>Poales</taxon>
        <taxon>Poaceae</taxon>
        <taxon>PACMAD clade</taxon>
        <taxon>Panicoideae</taxon>
        <taxon>Panicodae</taxon>
        <taxon>Paniceae</taxon>
        <taxon>Dichantheliinae</taxon>
        <taxon>Dichanthelium</taxon>
    </lineage>
</organism>
<comment type="similarity">
    <text evidence="8">Belongs to the WUS homeobox family.</text>
</comment>
<evidence type="ECO:0000256" key="8">
    <source>
        <dbReference type="ARBA" id="ARBA00024040"/>
    </source>
</evidence>
<comment type="caution">
    <text evidence="13">The sequence shown here is derived from an EMBL/GenBank/DDBJ whole genome shotgun (WGS) entry which is preliminary data.</text>
</comment>
<keyword evidence="2" id="KW-0217">Developmental protein</keyword>
<feature type="domain" description="Homeobox" evidence="12">
    <location>
        <begin position="26"/>
        <end position="81"/>
    </location>
</feature>
<dbReference type="OrthoDB" id="1932526at2759"/>
<dbReference type="Gene3D" id="1.10.10.60">
    <property type="entry name" value="Homeodomain-like"/>
    <property type="match status" value="1"/>
</dbReference>
<dbReference type="GO" id="GO:0099402">
    <property type="term" value="P:plant organ development"/>
    <property type="evidence" value="ECO:0007669"/>
    <property type="project" value="InterPro"/>
</dbReference>
<proteinExistence type="inferred from homology"/>
<keyword evidence="4 9" id="KW-0238">DNA-binding</keyword>
<evidence type="ECO:0000256" key="2">
    <source>
        <dbReference type="ARBA" id="ARBA00022473"/>
    </source>
</evidence>
<dbReference type="EMBL" id="LWDX02026519">
    <property type="protein sequence ID" value="OEL29961.1"/>
    <property type="molecule type" value="Genomic_DNA"/>
</dbReference>
<dbReference type="CDD" id="cd00086">
    <property type="entry name" value="homeodomain"/>
    <property type="match status" value="1"/>
</dbReference>
<dbReference type="InterPro" id="IPR009057">
    <property type="entry name" value="Homeodomain-like_sf"/>
</dbReference>
<comment type="subcellular location">
    <subcellularLocation>
        <location evidence="1 9 10">Nucleus</location>
    </subcellularLocation>
</comment>